<dbReference type="RefSeq" id="XP_026493938.2">
    <property type="nucleotide sequence ID" value="XM_026638153.2"/>
</dbReference>
<feature type="chain" id="PRO_5045784000" evidence="1">
    <location>
        <begin position="22"/>
        <end position="259"/>
    </location>
</feature>
<keyword evidence="1" id="KW-0732">Signal</keyword>
<evidence type="ECO:0000256" key="1">
    <source>
        <dbReference type="SAM" id="SignalP"/>
    </source>
</evidence>
<dbReference type="SUPFAM" id="SSF48726">
    <property type="entry name" value="Immunoglobulin"/>
    <property type="match status" value="1"/>
</dbReference>
<dbReference type="Gene3D" id="2.60.40.10">
    <property type="entry name" value="Immunoglobulins"/>
    <property type="match status" value="1"/>
</dbReference>
<protein>
    <submittedName>
        <fullName evidence="3">Uncharacterized protein LOC113399115</fullName>
    </submittedName>
</protein>
<dbReference type="InterPro" id="IPR013783">
    <property type="entry name" value="Ig-like_fold"/>
</dbReference>
<dbReference type="Proteomes" id="UP001652626">
    <property type="component" value="Chromosome 15"/>
</dbReference>
<dbReference type="OrthoDB" id="7310971at2759"/>
<evidence type="ECO:0000313" key="3">
    <source>
        <dbReference type="RefSeq" id="XP_026493938.2"/>
    </source>
</evidence>
<dbReference type="AlphaFoldDB" id="A0A8B8IA23"/>
<accession>A0A8B8IA23</accession>
<feature type="signal peptide" evidence="1">
    <location>
        <begin position="1"/>
        <end position="21"/>
    </location>
</feature>
<keyword evidence="2" id="KW-1185">Reference proteome</keyword>
<proteinExistence type="predicted"/>
<dbReference type="PROSITE" id="PS50231">
    <property type="entry name" value="RICIN_B_LECTIN"/>
    <property type="match status" value="1"/>
</dbReference>
<dbReference type="OMA" id="QFMIYRP"/>
<dbReference type="GeneID" id="113399115"/>
<name>A0A8B8IA23_VANTA</name>
<organism evidence="2 3">
    <name type="scientific">Vanessa tameamea</name>
    <name type="common">Kamehameha butterfly</name>
    <dbReference type="NCBI Taxonomy" id="334116"/>
    <lineage>
        <taxon>Eukaryota</taxon>
        <taxon>Metazoa</taxon>
        <taxon>Ecdysozoa</taxon>
        <taxon>Arthropoda</taxon>
        <taxon>Hexapoda</taxon>
        <taxon>Insecta</taxon>
        <taxon>Pterygota</taxon>
        <taxon>Neoptera</taxon>
        <taxon>Endopterygota</taxon>
        <taxon>Lepidoptera</taxon>
        <taxon>Glossata</taxon>
        <taxon>Ditrysia</taxon>
        <taxon>Papilionoidea</taxon>
        <taxon>Nymphalidae</taxon>
        <taxon>Nymphalinae</taxon>
        <taxon>Vanessa</taxon>
    </lineage>
</organism>
<gene>
    <name evidence="3" type="primary">LOC113399115</name>
</gene>
<sequence>MTSGISGAIIAWLLLATIAHAIEVNVTGEWRPDLGWEVTCGWQTLSNDTLQSVRLFNNGQQFMIYRPERHGLSRSEVFQTPQTVMHVDCAVTIDRGQEGRCVMLLEPYQPSVNDFTYSCEVSGERPMFRIGKKDYLVKILVPPSNASLTSKTQDGSSPTRVMLNCSSTGLPAPNLQWTVDQDKLQADFTGRVWNATSKLWNVWSYLSYTRNTDAKVLCTPEVNSHNEIIRGTPAEFNSASRYFGTTHIMFMTLFLYLLR</sequence>
<dbReference type="InterPro" id="IPR036179">
    <property type="entry name" value="Ig-like_dom_sf"/>
</dbReference>
<reference evidence="3" key="1">
    <citation type="submission" date="2025-08" db="UniProtKB">
        <authorList>
            <consortium name="RefSeq"/>
        </authorList>
    </citation>
    <scope>IDENTIFICATION</scope>
    <source>
        <tissue evidence="3">Whole body</tissue>
    </source>
</reference>
<evidence type="ECO:0000313" key="2">
    <source>
        <dbReference type="Proteomes" id="UP001652626"/>
    </source>
</evidence>